<feature type="compositionally biased region" description="Basic and acidic residues" evidence="1">
    <location>
        <begin position="8"/>
        <end position="17"/>
    </location>
</feature>
<feature type="transmembrane region" description="Helical" evidence="2">
    <location>
        <begin position="137"/>
        <end position="157"/>
    </location>
</feature>
<feature type="region of interest" description="Disordered" evidence="1">
    <location>
        <begin position="1"/>
        <end position="25"/>
    </location>
</feature>
<organism evidence="4 5">
    <name type="scientific">Zymoseptoria brevis</name>
    <dbReference type="NCBI Taxonomy" id="1047168"/>
    <lineage>
        <taxon>Eukaryota</taxon>
        <taxon>Fungi</taxon>
        <taxon>Dikarya</taxon>
        <taxon>Ascomycota</taxon>
        <taxon>Pezizomycotina</taxon>
        <taxon>Dothideomycetes</taxon>
        <taxon>Dothideomycetidae</taxon>
        <taxon>Mycosphaerellales</taxon>
        <taxon>Mycosphaerellaceae</taxon>
        <taxon>Zymoseptoria</taxon>
    </lineage>
</organism>
<protein>
    <submittedName>
        <fullName evidence="4">Acyltransferase like protein</fullName>
    </submittedName>
</protein>
<keyword evidence="5" id="KW-1185">Reference proteome</keyword>
<comment type="caution">
    <text evidence="4">The sequence shown here is derived from an EMBL/GenBank/DDBJ whole genome shotgun (WGS) entry which is preliminary data.</text>
</comment>
<feature type="transmembrane region" description="Helical" evidence="2">
    <location>
        <begin position="377"/>
        <end position="396"/>
    </location>
</feature>
<dbReference type="EMBL" id="LAFY01004102">
    <property type="protein sequence ID" value="KJX95002.1"/>
    <property type="molecule type" value="Genomic_DNA"/>
</dbReference>
<dbReference type="Pfam" id="PF01757">
    <property type="entry name" value="Acyl_transf_3"/>
    <property type="match status" value="1"/>
</dbReference>
<evidence type="ECO:0000259" key="3">
    <source>
        <dbReference type="Pfam" id="PF01757"/>
    </source>
</evidence>
<keyword evidence="2" id="KW-0472">Membrane</keyword>
<dbReference type="AlphaFoldDB" id="A0A0F4GDE6"/>
<reference evidence="4 5" key="1">
    <citation type="submission" date="2015-03" db="EMBL/GenBank/DDBJ databases">
        <title>RNA-seq based gene annotation and comparative genomics of four Zymoseptoria species reveal species-specific pathogenicity related genes and transposable element activity.</title>
        <authorList>
            <person name="Grandaubert J."/>
            <person name="Bhattacharyya A."/>
            <person name="Stukenbrock E.H."/>
        </authorList>
    </citation>
    <scope>NUCLEOTIDE SEQUENCE [LARGE SCALE GENOMIC DNA]</scope>
    <source>
        <strain evidence="4 5">Zb18110</strain>
    </source>
</reference>
<keyword evidence="4" id="KW-0808">Transferase</keyword>
<keyword evidence="2" id="KW-1133">Transmembrane helix</keyword>
<keyword evidence="4" id="KW-0012">Acyltransferase</keyword>
<evidence type="ECO:0000256" key="2">
    <source>
        <dbReference type="SAM" id="Phobius"/>
    </source>
</evidence>
<dbReference type="InterPro" id="IPR050879">
    <property type="entry name" value="Acyltransferase_3"/>
</dbReference>
<proteinExistence type="predicted"/>
<feature type="transmembrane region" description="Helical" evidence="2">
    <location>
        <begin position="466"/>
        <end position="483"/>
    </location>
</feature>
<evidence type="ECO:0000313" key="4">
    <source>
        <dbReference type="EMBL" id="KJX95002.1"/>
    </source>
</evidence>
<accession>A0A0F4GDE6</accession>
<name>A0A0F4GDE6_9PEZI</name>
<dbReference type="OrthoDB" id="5819582at2759"/>
<feature type="transmembrane region" description="Helical" evidence="2">
    <location>
        <begin position="408"/>
        <end position="427"/>
    </location>
</feature>
<feature type="transmembrane region" description="Helical" evidence="2">
    <location>
        <begin position="283"/>
        <end position="304"/>
    </location>
</feature>
<sequence length="524" mass="59086">MSRMSPTMKEHDARDRANGALENGEMNGGIGLRLLAQPEDDYRDRPSSSYSSGSLLRTFSGALGKMRPNFGLKSSKAAGTKLRRTAYLDGLRGFAAFLVYIHHHQLWAHAGIGEILLENAWGFEGSYSLVQLPGIKILFAGGHLAVATFFVLSGYVLSTKPLTLIQSGELPKMAENVTSALFRRWMRLWFPILPVTFAMALVPHVLGTVLDFKAQPTLAEELWKWYTNMKNFTYIFNNDQMVDYQPHIWSIPVEFRGSIVVYTTCLAFSRCTRNARLWCEVGLMFYLMYIVDGGHMAMFVMGIFQADLDLLAVSNNLPTWISNLSPHKVTLSWVAFIAAAYLGGVPPSTREISHLQASPGWYYLSFLKPQAFFDFKWFYLFWAASFLVFSAGRLPWLKRFFETNVCLYLGRISFMLYLFHGPILWTLGNRLYAAVGWVQEKQMLQCPTWTNAFPITKWGPAFGLEIAWILPHVILLPLTLWVAELGTTFIDDPAIKLAAWLYKQTGSLAGGANALPERRPPGPP</sequence>
<gene>
    <name evidence="4" type="ORF">TI39_contig4143g00001</name>
</gene>
<feature type="domain" description="Acyltransferase 3" evidence="3">
    <location>
        <begin position="86"/>
        <end position="443"/>
    </location>
</feature>
<evidence type="ECO:0000313" key="5">
    <source>
        <dbReference type="Proteomes" id="UP000033647"/>
    </source>
</evidence>
<keyword evidence="2" id="KW-0812">Transmembrane</keyword>
<dbReference type="PANTHER" id="PTHR23028:SF125">
    <property type="entry name" value="ACYLTRANSFERASE"/>
    <property type="match status" value="1"/>
</dbReference>
<dbReference type="STRING" id="1047168.A0A0F4GDE6"/>
<dbReference type="PANTHER" id="PTHR23028">
    <property type="entry name" value="ACETYLTRANSFERASE"/>
    <property type="match status" value="1"/>
</dbReference>
<dbReference type="GO" id="GO:0016747">
    <property type="term" value="F:acyltransferase activity, transferring groups other than amino-acyl groups"/>
    <property type="evidence" value="ECO:0007669"/>
    <property type="project" value="InterPro"/>
</dbReference>
<dbReference type="Proteomes" id="UP000033647">
    <property type="component" value="Unassembled WGS sequence"/>
</dbReference>
<evidence type="ECO:0000256" key="1">
    <source>
        <dbReference type="SAM" id="MobiDB-lite"/>
    </source>
</evidence>
<feature type="transmembrane region" description="Helical" evidence="2">
    <location>
        <begin position="188"/>
        <end position="210"/>
    </location>
</feature>
<dbReference type="InterPro" id="IPR002656">
    <property type="entry name" value="Acyl_transf_3_dom"/>
</dbReference>